<protein>
    <submittedName>
        <fullName evidence="2">Uncharacterized protein</fullName>
    </submittedName>
</protein>
<comment type="caution">
    <text evidence="2">The sequence shown here is derived from an EMBL/GenBank/DDBJ whole genome shotgun (WGS) entry which is preliminary data.</text>
</comment>
<dbReference type="EMBL" id="JASSZA010000016">
    <property type="protein sequence ID" value="KAK2090750.1"/>
    <property type="molecule type" value="Genomic_DNA"/>
</dbReference>
<feature type="compositionally biased region" description="Basic and acidic residues" evidence="1">
    <location>
        <begin position="154"/>
        <end position="167"/>
    </location>
</feature>
<keyword evidence="3" id="KW-1185">Reference proteome</keyword>
<evidence type="ECO:0000256" key="1">
    <source>
        <dbReference type="SAM" id="MobiDB-lite"/>
    </source>
</evidence>
<sequence>MVQVLPAHTFQSRQSSGSYPQASDPRDVKSCYPVATESSAGRETRHHSALAGTYSVDCRDGVLGRQTRAPDGHHLWTAETVPGRQTRAPDRHHLWTAEMVRREDRQGLQTDITCGLQRRCAGKTDKGSRQTSPVDCRDSAGKTDKGSRQTSPVDCRDGAPGRQTRAPDRHHLWTAEKVCREDRQGFHTDITCGLQRQCREDRQGFHTDITCGLQRRCALLL</sequence>
<evidence type="ECO:0000313" key="3">
    <source>
        <dbReference type="Proteomes" id="UP001266305"/>
    </source>
</evidence>
<dbReference type="Proteomes" id="UP001266305">
    <property type="component" value="Unassembled WGS sequence"/>
</dbReference>
<accession>A0ABQ9U1V5</accession>
<organism evidence="2 3">
    <name type="scientific">Saguinus oedipus</name>
    <name type="common">Cotton-top tamarin</name>
    <name type="synonym">Oedipomidas oedipus</name>
    <dbReference type="NCBI Taxonomy" id="9490"/>
    <lineage>
        <taxon>Eukaryota</taxon>
        <taxon>Metazoa</taxon>
        <taxon>Chordata</taxon>
        <taxon>Craniata</taxon>
        <taxon>Vertebrata</taxon>
        <taxon>Euteleostomi</taxon>
        <taxon>Mammalia</taxon>
        <taxon>Eutheria</taxon>
        <taxon>Euarchontoglires</taxon>
        <taxon>Primates</taxon>
        <taxon>Haplorrhini</taxon>
        <taxon>Platyrrhini</taxon>
        <taxon>Cebidae</taxon>
        <taxon>Callitrichinae</taxon>
        <taxon>Saguinus</taxon>
    </lineage>
</organism>
<name>A0ABQ9U1V5_SAGOE</name>
<feature type="compositionally biased region" description="Basic and acidic residues" evidence="1">
    <location>
        <begin position="135"/>
        <end position="147"/>
    </location>
</feature>
<proteinExistence type="predicted"/>
<reference evidence="2 3" key="1">
    <citation type="submission" date="2023-05" db="EMBL/GenBank/DDBJ databases">
        <title>B98-5 Cell Line De Novo Hybrid Assembly: An Optical Mapping Approach.</title>
        <authorList>
            <person name="Kananen K."/>
            <person name="Auerbach J.A."/>
            <person name="Kautto E."/>
            <person name="Blachly J.S."/>
        </authorList>
    </citation>
    <scope>NUCLEOTIDE SEQUENCE [LARGE SCALE GENOMIC DNA]</scope>
    <source>
        <strain evidence="2">B95-8</strain>
        <tissue evidence="2">Cell line</tissue>
    </source>
</reference>
<feature type="compositionally biased region" description="Polar residues" evidence="1">
    <location>
        <begin position="9"/>
        <end position="21"/>
    </location>
</feature>
<evidence type="ECO:0000313" key="2">
    <source>
        <dbReference type="EMBL" id="KAK2090750.1"/>
    </source>
</evidence>
<feature type="region of interest" description="Disordered" evidence="1">
    <location>
        <begin position="1"/>
        <end position="30"/>
    </location>
</feature>
<feature type="region of interest" description="Disordered" evidence="1">
    <location>
        <begin position="122"/>
        <end position="167"/>
    </location>
</feature>
<gene>
    <name evidence="2" type="ORF">P7K49_030034</name>
</gene>